<dbReference type="PANTHER" id="PTHR46066">
    <property type="entry name" value="CHITINASE DOMAIN-CONTAINING PROTEIN 1 FAMILY MEMBER"/>
    <property type="match status" value="1"/>
</dbReference>
<dbReference type="PANTHER" id="PTHR46066:SF2">
    <property type="entry name" value="CHITINASE DOMAIN-CONTAINING PROTEIN 1"/>
    <property type="match status" value="1"/>
</dbReference>
<reference evidence="5" key="1">
    <citation type="submission" date="2016-04" db="EMBL/GenBank/DDBJ databases">
        <authorList>
            <person name="Evans L.H."/>
            <person name="Alamgir A."/>
            <person name="Owens N."/>
            <person name="Weber N.D."/>
            <person name="Virtaneva K."/>
            <person name="Barbian K."/>
            <person name="Babar A."/>
            <person name="Rosenke K."/>
        </authorList>
    </citation>
    <scope>NUCLEOTIDE SEQUENCE [LARGE SCALE GENOMIC DNA]</scope>
    <source>
        <strain evidence="5">CBS 101.48</strain>
    </source>
</reference>
<evidence type="ECO:0000313" key="6">
    <source>
        <dbReference type="Proteomes" id="UP000078561"/>
    </source>
</evidence>
<protein>
    <recommendedName>
        <fullName evidence="2">Chitinase domain-containing protein 1</fullName>
    </recommendedName>
</protein>
<dbReference type="Pfam" id="PF00704">
    <property type="entry name" value="Glyco_hydro_18"/>
    <property type="match status" value="1"/>
</dbReference>
<dbReference type="GO" id="GO:0005975">
    <property type="term" value="P:carbohydrate metabolic process"/>
    <property type="evidence" value="ECO:0007669"/>
    <property type="project" value="InterPro"/>
</dbReference>
<dbReference type="SMART" id="SM00636">
    <property type="entry name" value="Glyco_18"/>
    <property type="match status" value="1"/>
</dbReference>
<dbReference type="PROSITE" id="PS51910">
    <property type="entry name" value="GH18_2"/>
    <property type="match status" value="1"/>
</dbReference>
<dbReference type="Gene3D" id="3.10.50.10">
    <property type="match status" value="1"/>
</dbReference>
<dbReference type="Proteomes" id="UP000078561">
    <property type="component" value="Unassembled WGS sequence"/>
</dbReference>
<dbReference type="OrthoDB" id="10254444at2759"/>
<evidence type="ECO:0000313" key="5">
    <source>
        <dbReference type="EMBL" id="SAM01246.1"/>
    </source>
</evidence>
<feature type="domain" description="GH18" evidence="4">
    <location>
        <begin position="63"/>
        <end position="393"/>
    </location>
</feature>
<dbReference type="InterPro" id="IPR029070">
    <property type="entry name" value="Chitinase_insertion_sf"/>
</dbReference>
<dbReference type="SUPFAM" id="SSF51445">
    <property type="entry name" value="(Trans)glycosidases"/>
    <property type="match status" value="1"/>
</dbReference>
<name>A0A163JGU0_ABSGL</name>
<evidence type="ECO:0000256" key="2">
    <source>
        <dbReference type="ARBA" id="ARBA00040976"/>
    </source>
</evidence>
<dbReference type="AlphaFoldDB" id="A0A163JGU0"/>
<evidence type="ECO:0000256" key="3">
    <source>
        <dbReference type="SAM" id="SignalP"/>
    </source>
</evidence>
<sequence length="394" mass="45239">MTLVNFKTLLLFFCFVETLFAHETHHKNQLVLEAAQNLKAHDILTQHNLIVDTMANMKQFKGGDTLAYVTPWNNKGYDIVKTFKGKFDFVSPVWYNVQRQAGKLAIIGEHDVDQSWIDQVRGHSMDTGDVVGQIVPRFQFQAWQVNDYQHFLNDPQEQKLLTEMIMDQVRKYRFDGIVIESAYPMALGSYLKSLADELHGIDKKLILVLPPLRQGFQPMVTADAYAALATFVDRFSLMTYDYSSYLPEGGPNAPTDWISDNIEQLTTKHNRHQLLVGINLYAMSYSPSRPPQPLIMQQVLDKLATTRDSLDDIDDQAIVSIEWDKGAEEHWFEDYDEDGVMEGTIWMPTIKSLQRRLHLAEDYQVGLSLWEVGQGLDYFGPYSLLISMISSEWL</sequence>
<dbReference type="InterPro" id="IPR017853">
    <property type="entry name" value="GH"/>
</dbReference>
<dbReference type="InterPro" id="IPR011583">
    <property type="entry name" value="Chitinase_II/V-like_cat"/>
</dbReference>
<gene>
    <name evidence="5" type="primary">ABSGL_06987.1 scaffold 8715</name>
</gene>
<dbReference type="InterPro" id="IPR001223">
    <property type="entry name" value="Glyco_hydro18_cat"/>
</dbReference>
<keyword evidence="3" id="KW-0732">Signal</keyword>
<dbReference type="STRING" id="4829.A0A163JGU0"/>
<keyword evidence="6" id="KW-1185">Reference proteome</keyword>
<feature type="signal peptide" evidence="3">
    <location>
        <begin position="1"/>
        <end position="21"/>
    </location>
</feature>
<comment type="similarity">
    <text evidence="1">Belongs to the glycosyl hydrolase 18 family.</text>
</comment>
<dbReference type="Gene3D" id="3.20.20.80">
    <property type="entry name" value="Glycosidases"/>
    <property type="match status" value="1"/>
</dbReference>
<dbReference type="GO" id="GO:0008061">
    <property type="term" value="F:chitin binding"/>
    <property type="evidence" value="ECO:0007669"/>
    <property type="project" value="InterPro"/>
</dbReference>
<dbReference type="OMA" id="YSINERI"/>
<dbReference type="InParanoid" id="A0A163JGU0"/>
<evidence type="ECO:0000259" key="4">
    <source>
        <dbReference type="PROSITE" id="PS51910"/>
    </source>
</evidence>
<organism evidence="5">
    <name type="scientific">Absidia glauca</name>
    <name type="common">Pin mould</name>
    <dbReference type="NCBI Taxonomy" id="4829"/>
    <lineage>
        <taxon>Eukaryota</taxon>
        <taxon>Fungi</taxon>
        <taxon>Fungi incertae sedis</taxon>
        <taxon>Mucoromycota</taxon>
        <taxon>Mucoromycotina</taxon>
        <taxon>Mucoromycetes</taxon>
        <taxon>Mucorales</taxon>
        <taxon>Cunninghamellaceae</taxon>
        <taxon>Absidia</taxon>
    </lineage>
</organism>
<dbReference type="GO" id="GO:0012505">
    <property type="term" value="C:endomembrane system"/>
    <property type="evidence" value="ECO:0007669"/>
    <property type="project" value="TreeGrafter"/>
</dbReference>
<evidence type="ECO:0000256" key="1">
    <source>
        <dbReference type="ARBA" id="ARBA00009336"/>
    </source>
</evidence>
<feature type="chain" id="PRO_5007843331" description="Chitinase domain-containing protein 1" evidence="3">
    <location>
        <begin position="22"/>
        <end position="394"/>
    </location>
</feature>
<dbReference type="GO" id="GO:0070492">
    <property type="term" value="F:oligosaccharide binding"/>
    <property type="evidence" value="ECO:0007669"/>
    <property type="project" value="TreeGrafter"/>
</dbReference>
<dbReference type="EMBL" id="LT553525">
    <property type="protein sequence ID" value="SAM01246.1"/>
    <property type="molecule type" value="Genomic_DNA"/>
</dbReference>
<accession>A0A163JGU0</accession>
<proteinExistence type="inferred from homology"/>